<sequence length="820" mass="92184">MRIILSIVCALAAIALVYTLDHQLTLGDSKTPRLGYFLSPQKGFWQNAERSNESFSMNIIAEALHGNSEVYLDDRLVPHIYAGDEHDAYFIQGFIHARFRLWQMEFQTDAAAGRLSEIMGDSANGTNFLAIDKMFRRLGMVYGAENTLKAIEKDPEILAACDAYTAGVNAYINTLDEASYPVEFKLLDYRPEPWTNLRTALLSKYMAWDLAGFERDFEMTSARAVFSREQYEALYPYGQDSLDPIIPKGTVFPKRGADMKPPVMADSLYTAFKKVTAAVKAMQPERDNGSNNWAVSGGKTKSGRPILCNDPHLGLNLPSIWYEMQITAPGLNVYGASLPGSPSVIIGFNDSCAWGVTNAERDVRDYYEITFKDETRAEYLFDSTWHTTTFRQEIIKIKGKPADTLQIPMTVWGPVMYDASFPDKLQSGNAYAVKWAAHEESDELKAFYYLNRAKNFDDYKAALAEYSCPGQNFAFASKGGDIAMRQQGKFPAKWRRQGDFIMPGTDSTFAWRGFIPDSMNITMHNPDRGFISSANQYPYDTSYPYYLGGTYPVYRGIMVNRLLTQMQQATIDSMQQMQNNNYNLFAEIAKPVLLRYISDSSLSADELKYFNTFKTWDLQNNAASRGATVFSLWIDSLVATVYGDELAQSAYPLPAPENSTLIESLLKDSLKLFADNINTGEKETIQDDIYTAFRKSVTALKQLDADDNLAWGKYKNSGVRHLLKLPAFSNLHLFAGGGDGIINAYKQYHGPSWKMIVELTDETNAYAIYPGGQSGNPGSKYYDAFIGDYVAGRYYKLLFTDKLTLQKQTNLKGKITFSKS</sequence>
<dbReference type="InterPro" id="IPR002692">
    <property type="entry name" value="S45"/>
</dbReference>
<accession>A0A931GYX8</accession>
<dbReference type="InterPro" id="IPR023343">
    <property type="entry name" value="Penicillin_amidase_dom1"/>
</dbReference>
<organism evidence="6 7">
    <name type="scientific">Panacibacter microcysteis</name>
    <dbReference type="NCBI Taxonomy" id="2793269"/>
    <lineage>
        <taxon>Bacteria</taxon>
        <taxon>Pseudomonadati</taxon>
        <taxon>Bacteroidota</taxon>
        <taxon>Chitinophagia</taxon>
        <taxon>Chitinophagales</taxon>
        <taxon>Chitinophagaceae</taxon>
        <taxon>Panacibacter</taxon>
    </lineage>
</organism>
<dbReference type="SUPFAM" id="SSF56235">
    <property type="entry name" value="N-terminal nucleophile aminohydrolases (Ntn hydrolases)"/>
    <property type="match status" value="1"/>
</dbReference>
<feature type="active site" description="Nucleophile" evidence="4">
    <location>
        <position position="290"/>
    </location>
</feature>
<gene>
    <name evidence="6" type="ORF">I5907_16890</name>
</gene>
<evidence type="ECO:0000256" key="5">
    <source>
        <dbReference type="PIRSR" id="PIRSR001227-2"/>
    </source>
</evidence>
<dbReference type="GO" id="GO:0016811">
    <property type="term" value="F:hydrolase activity, acting on carbon-nitrogen (but not peptide) bonds, in linear amides"/>
    <property type="evidence" value="ECO:0007669"/>
    <property type="project" value="InterPro"/>
</dbReference>
<comment type="cofactor">
    <cofactor evidence="5">
        <name>Ca(2+)</name>
        <dbReference type="ChEBI" id="CHEBI:29108"/>
    </cofactor>
    <text evidence="5">Binds 1 Ca(2+) ion per dimer.</text>
</comment>
<evidence type="ECO:0000256" key="1">
    <source>
        <dbReference type="ARBA" id="ARBA00006586"/>
    </source>
</evidence>
<evidence type="ECO:0000256" key="4">
    <source>
        <dbReference type="PIRSR" id="PIRSR001227-1"/>
    </source>
</evidence>
<comment type="caution">
    <text evidence="6">The sequence shown here is derived from an EMBL/GenBank/DDBJ whole genome shotgun (WGS) entry which is preliminary data.</text>
</comment>
<dbReference type="Pfam" id="PF01804">
    <property type="entry name" value="Penicil_amidase"/>
    <property type="match status" value="1"/>
</dbReference>
<dbReference type="CDD" id="cd03747">
    <property type="entry name" value="Ntn_PGA_like"/>
    <property type="match status" value="1"/>
</dbReference>
<name>A0A931GYX8_9BACT</name>
<keyword evidence="5" id="KW-0479">Metal-binding</keyword>
<reference evidence="6" key="1">
    <citation type="submission" date="2020-11" db="EMBL/GenBank/DDBJ databases">
        <title>Bacterial whole genome sequence for Panacibacter sp. DH6.</title>
        <authorList>
            <person name="Le V."/>
            <person name="Ko S."/>
            <person name="Ahn C.-Y."/>
            <person name="Oh H.-M."/>
        </authorList>
    </citation>
    <scope>NUCLEOTIDE SEQUENCE</scope>
    <source>
        <strain evidence="6">DH6</strain>
    </source>
</reference>
<evidence type="ECO:0000313" key="6">
    <source>
        <dbReference type="EMBL" id="MBG9377920.1"/>
    </source>
</evidence>
<dbReference type="Proteomes" id="UP000628448">
    <property type="component" value="Unassembled WGS sequence"/>
</dbReference>
<evidence type="ECO:0000256" key="2">
    <source>
        <dbReference type="ARBA" id="ARBA00022801"/>
    </source>
</evidence>
<dbReference type="InterPro" id="IPR014395">
    <property type="entry name" value="Pen/GL7ACA/AHL_acylase"/>
</dbReference>
<dbReference type="GO" id="GO:0046872">
    <property type="term" value="F:metal ion binding"/>
    <property type="evidence" value="ECO:0007669"/>
    <property type="project" value="UniProtKB-KW"/>
</dbReference>
<protein>
    <submittedName>
        <fullName evidence="6">Penicillin acylase family protein</fullName>
    </submittedName>
</protein>
<dbReference type="AlphaFoldDB" id="A0A931GYX8"/>
<keyword evidence="3" id="KW-0865">Zymogen</keyword>
<proteinExistence type="inferred from homology"/>
<dbReference type="Gene3D" id="1.10.439.10">
    <property type="entry name" value="Penicillin Amidohydrolase, domain 1"/>
    <property type="match status" value="1"/>
</dbReference>
<feature type="binding site" evidence="5">
    <location>
        <position position="365"/>
    </location>
    <ligand>
        <name>Ca(2+)</name>
        <dbReference type="ChEBI" id="CHEBI:29108"/>
    </ligand>
</feature>
<dbReference type="RefSeq" id="WP_196991981.1">
    <property type="nucleotide sequence ID" value="NZ_JADWYR010000002.1"/>
</dbReference>
<keyword evidence="2" id="KW-0378">Hydrolase</keyword>
<dbReference type="InterPro" id="IPR029055">
    <property type="entry name" value="Ntn_hydrolases_N"/>
</dbReference>
<feature type="binding site" evidence="5">
    <location>
        <position position="362"/>
    </location>
    <ligand>
        <name>Ca(2+)</name>
        <dbReference type="ChEBI" id="CHEBI:29108"/>
    </ligand>
</feature>
<evidence type="ECO:0000313" key="7">
    <source>
        <dbReference type="Proteomes" id="UP000628448"/>
    </source>
</evidence>
<keyword evidence="7" id="KW-1185">Reference proteome</keyword>
<keyword evidence="5" id="KW-0106">Calcium</keyword>
<dbReference type="PANTHER" id="PTHR34218:SF4">
    <property type="entry name" value="ACYL-HOMOSERINE LACTONE ACYLASE QUIP"/>
    <property type="match status" value="1"/>
</dbReference>
<evidence type="ECO:0000256" key="3">
    <source>
        <dbReference type="ARBA" id="ARBA00023145"/>
    </source>
</evidence>
<comment type="similarity">
    <text evidence="1">Belongs to the peptidase S45 family.</text>
</comment>
<dbReference type="Gene3D" id="3.60.20.10">
    <property type="entry name" value="Glutamine Phosphoribosylpyrophosphate, subunit 1, domain 1"/>
    <property type="match status" value="1"/>
</dbReference>
<dbReference type="PANTHER" id="PTHR34218">
    <property type="entry name" value="PEPTIDASE S45 PENICILLIN AMIDASE"/>
    <property type="match status" value="1"/>
</dbReference>
<dbReference type="InterPro" id="IPR043146">
    <property type="entry name" value="Penicillin_amidase_N_B-knob"/>
</dbReference>
<dbReference type="InterPro" id="IPR043147">
    <property type="entry name" value="Penicillin_amidase_A-knob"/>
</dbReference>
<dbReference type="PIRSF" id="PIRSF001227">
    <property type="entry name" value="Pen_acylase"/>
    <property type="match status" value="1"/>
</dbReference>
<dbReference type="Gene3D" id="2.30.120.10">
    <property type="match status" value="1"/>
</dbReference>
<dbReference type="Gene3D" id="1.10.1400.10">
    <property type="match status" value="1"/>
</dbReference>
<dbReference type="EMBL" id="JADWYR010000002">
    <property type="protein sequence ID" value="MBG9377920.1"/>
    <property type="molecule type" value="Genomic_DNA"/>
</dbReference>
<dbReference type="GO" id="GO:0017000">
    <property type="term" value="P:antibiotic biosynthetic process"/>
    <property type="evidence" value="ECO:0007669"/>
    <property type="project" value="InterPro"/>
</dbReference>